<evidence type="ECO:0000256" key="1">
    <source>
        <dbReference type="ARBA" id="ARBA00005773"/>
    </source>
</evidence>
<reference evidence="3 4" key="1">
    <citation type="submission" date="2023-03" db="EMBL/GenBank/DDBJ databases">
        <title>Genome insight into feeding habits of ladybird beetles.</title>
        <authorList>
            <person name="Li H.-S."/>
            <person name="Huang Y.-H."/>
            <person name="Pang H."/>
        </authorList>
    </citation>
    <scope>NUCLEOTIDE SEQUENCE [LARGE SCALE GENOMIC DNA]</scope>
    <source>
        <strain evidence="3">SYSU_2023b</strain>
        <tissue evidence="3">Whole body</tissue>
    </source>
</reference>
<dbReference type="SUPFAM" id="SSF103473">
    <property type="entry name" value="MFS general substrate transporter"/>
    <property type="match status" value="1"/>
</dbReference>
<proteinExistence type="inferred from homology"/>
<dbReference type="InterPro" id="IPR002666">
    <property type="entry name" value="Folate_carrier"/>
</dbReference>
<dbReference type="Gene3D" id="1.20.1250.20">
    <property type="entry name" value="MFS general substrate transporter like domains"/>
    <property type="match status" value="1"/>
</dbReference>
<feature type="transmembrane region" description="Helical" evidence="2">
    <location>
        <begin position="230"/>
        <end position="251"/>
    </location>
</feature>
<dbReference type="EMBL" id="JARQZJ010000062">
    <property type="protein sequence ID" value="KAK9879543.1"/>
    <property type="molecule type" value="Genomic_DNA"/>
</dbReference>
<dbReference type="GO" id="GO:0005886">
    <property type="term" value="C:plasma membrane"/>
    <property type="evidence" value="ECO:0007669"/>
    <property type="project" value="TreeGrafter"/>
</dbReference>
<evidence type="ECO:0000256" key="2">
    <source>
        <dbReference type="SAM" id="Phobius"/>
    </source>
</evidence>
<dbReference type="GO" id="GO:0090482">
    <property type="term" value="F:vitamin transmembrane transporter activity"/>
    <property type="evidence" value="ECO:0007669"/>
    <property type="project" value="InterPro"/>
</dbReference>
<gene>
    <name evidence="3" type="ORF">WA026_006613</name>
</gene>
<dbReference type="PANTHER" id="PTHR10686">
    <property type="entry name" value="FOLATE TRANSPORTER"/>
    <property type="match status" value="1"/>
</dbReference>
<comment type="similarity">
    <text evidence="1">Belongs to the reduced folate carrier (RFC) transporter (TC 2.A.48) family.</text>
</comment>
<keyword evidence="2" id="KW-0812">Transmembrane</keyword>
<keyword evidence="2" id="KW-0472">Membrane</keyword>
<dbReference type="AlphaFoldDB" id="A0AAW1UG71"/>
<dbReference type="Pfam" id="PF01770">
    <property type="entry name" value="Folate_carrier"/>
    <property type="match status" value="1"/>
</dbReference>
<dbReference type="InterPro" id="IPR036259">
    <property type="entry name" value="MFS_trans_sf"/>
</dbReference>
<protein>
    <submittedName>
        <fullName evidence="3">Uncharacterized protein</fullName>
    </submittedName>
</protein>
<dbReference type="PANTHER" id="PTHR10686:SF18">
    <property type="entry name" value="IP11787P-RELATED"/>
    <property type="match status" value="1"/>
</dbReference>
<accession>A0AAW1UG71</accession>
<feature type="transmembrane region" description="Helical" evidence="2">
    <location>
        <begin position="137"/>
        <end position="158"/>
    </location>
</feature>
<feature type="transmembrane region" description="Helical" evidence="2">
    <location>
        <begin position="77"/>
        <end position="96"/>
    </location>
</feature>
<dbReference type="Proteomes" id="UP001431783">
    <property type="component" value="Unassembled WGS sequence"/>
</dbReference>
<name>A0AAW1UG71_9CUCU</name>
<evidence type="ECO:0000313" key="3">
    <source>
        <dbReference type="EMBL" id="KAK9879543.1"/>
    </source>
</evidence>
<evidence type="ECO:0000313" key="4">
    <source>
        <dbReference type="Proteomes" id="UP001431783"/>
    </source>
</evidence>
<feature type="transmembrane region" description="Helical" evidence="2">
    <location>
        <begin position="263"/>
        <end position="286"/>
    </location>
</feature>
<keyword evidence="2" id="KW-1133">Transmembrane helix</keyword>
<feature type="transmembrane region" description="Helical" evidence="2">
    <location>
        <begin position="178"/>
        <end position="197"/>
    </location>
</feature>
<comment type="caution">
    <text evidence="3">The sequence shown here is derived from an EMBL/GenBank/DDBJ whole genome shotgun (WGS) entry which is preliminary data.</text>
</comment>
<sequence length="334" mass="37962">MFLQLKFSESLATIAETALISCDIAYFTYQYAKVDKEDYPKVTSNARMAHLFGKSFSGILAQVLTTFKVMDYKELNYINLGASVMATLVAILLPSVEKSTYFHQKKKEDTKLTKCEKSQRAFKLMGSFLKNSFSQDLVVKWSIVHSLSTCGFGLVEVYSQTLWTEINKTDHVALQNGIVIAVYTLIGVIGAYFAGYFRIDWSKISIFVFSAYFSISGALLIYTSQTNSVYVSYVVYCTFCGLYQFMVTVAFSEISQRIPPDSYGLILGMNSFVALVLQSIITFVVINMLHEPVREQYLIFGLCHLLIFAVYLSYELFRIIYSKLRIKHDLNLKV</sequence>
<feature type="transmembrane region" description="Helical" evidence="2">
    <location>
        <begin position="298"/>
        <end position="317"/>
    </location>
</feature>
<keyword evidence="4" id="KW-1185">Reference proteome</keyword>
<feature type="transmembrane region" description="Helical" evidence="2">
    <location>
        <begin position="204"/>
        <end position="224"/>
    </location>
</feature>
<organism evidence="3 4">
    <name type="scientific">Henosepilachna vigintioctopunctata</name>
    <dbReference type="NCBI Taxonomy" id="420089"/>
    <lineage>
        <taxon>Eukaryota</taxon>
        <taxon>Metazoa</taxon>
        <taxon>Ecdysozoa</taxon>
        <taxon>Arthropoda</taxon>
        <taxon>Hexapoda</taxon>
        <taxon>Insecta</taxon>
        <taxon>Pterygota</taxon>
        <taxon>Neoptera</taxon>
        <taxon>Endopterygota</taxon>
        <taxon>Coleoptera</taxon>
        <taxon>Polyphaga</taxon>
        <taxon>Cucujiformia</taxon>
        <taxon>Coccinelloidea</taxon>
        <taxon>Coccinellidae</taxon>
        <taxon>Epilachninae</taxon>
        <taxon>Epilachnini</taxon>
        <taxon>Henosepilachna</taxon>
    </lineage>
</organism>